<sequence>MTAKSAKIFCVSFWFLHLVARLSYAVLEASSTQIQQNKQLESKIQQCPSHTSDDLESGLKEE</sequence>
<evidence type="ECO:0000313" key="3">
    <source>
        <dbReference type="EMBL" id="KZP06952.1"/>
    </source>
</evidence>
<dbReference type="AlphaFoldDB" id="A0A167X8X0"/>
<feature type="chain" id="PRO_5007894295" evidence="2">
    <location>
        <begin position="26"/>
        <end position="62"/>
    </location>
</feature>
<proteinExistence type="predicted"/>
<organism evidence="3 4">
    <name type="scientific">Athelia psychrophila</name>
    <dbReference type="NCBI Taxonomy" id="1759441"/>
    <lineage>
        <taxon>Eukaryota</taxon>
        <taxon>Fungi</taxon>
        <taxon>Dikarya</taxon>
        <taxon>Basidiomycota</taxon>
        <taxon>Agaricomycotina</taxon>
        <taxon>Agaricomycetes</taxon>
        <taxon>Agaricomycetidae</taxon>
        <taxon>Atheliales</taxon>
        <taxon>Atheliaceae</taxon>
        <taxon>Athelia</taxon>
    </lineage>
</organism>
<feature type="non-terminal residue" evidence="3">
    <location>
        <position position="62"/>
    </location>
</feature>
<protein>
    <submittedName>
        <fullName evidence="3">Uncharacterized protein</fullName>
    </submittedName>
</protein>
<dbReference type="EMBL" id="KV417767">
    <property type="protein sequence ID" value="KZP06952.1"/>
    <property type="molecule type" value="Genomic_DNA"/>
</dbReference>
<evidence type="ECO:0000256" key="1">
    <source>
        <dbReference type="SAM" id="MobiDB-lite"/>
    </source>
</evidence>
<dbReference type="Proteomes" id="UP000076532">
    <property type="component" value="Unassembled WGS sequence"/>
</dbReference>
<feature type="signal peptide" evidence="2">
    <location>
        <begin position="1"/>
        <end position="25"/>
    </location>
</feature>
<accession>A0A167X8X0</accession>
<feature type="region of interest" description="Disordered" evidence="1">
    <location>
        <begin position="43"/>
        <end position="62"/>
    </location>
</feature>
<keyword evidence="2" id="KW-0732">Signal</keyword>
<evidence type="ECO:0000313" key="4">
    <source>
        <dbReference type="Proteomes" id="UP000076532"/>
    </source>
</evidence>
<evidence type="ECO:0000256" key="2">
    <source>
        <dbReference type="SAM" id="SignalP"/>
    </source>
</evidence>
<feature type="compositionally biased region" description="Basic and acidic residues" evidence="1">
    <location>
        <begin position="51"/>
        <end position="62"/>
    </location>
</feature>
<gene>
    <name evidence="3" type="ORF">FIBSPDRAFT_876028</name>
</gene>
<name>A0A167X8X0_9AGAM</name>
<reference evidence="3 4" key="1">
    <citation type="journal article" date="2016" name="Mol. Biol. Evol.">
        <title>Comparative Genomics of Early-Diverging Mushroom-Forming Fungi Provides Insights into the Origins of Lignocellulose Decay Capabilities.</title>
        <authorList>
            <person name="Nagy L.G."/>
            <person name="Riley R."/>
            <person name="Tritt A."/>
            <person name="Adam C."/>
            <person name="Daum C."/>
            <person name="Floudas D."/>
            <person name="Sun H."/>
            <person name="Yadav J.S."/>
            <person name="Pangilinan J."/>
            <person name="Larsson K.H."/>
            <person name="Matsuura K."/>
            <person name="Barry K."/>
            <person name="Labutti K."/>
            <person name="Kuo R."/>
            <person name="Ohm R.A."/>
            <person name="Bhattacharya S.S."/>
            <person name="Shirouzu T."/>
            <person name="Yoshinaga Y."/>
            <person name="Martin F.M."/>
            <person name="Grigoriev I.V."/>
            <person name="Hibbett D.S."/>
        </authorList>
    </citation>
    <scope>NUCLEOTIDE SEQUENCE [LARGE SCALE GENOMIC DNA]</scope>
    <source>
        <strain evidence="3 4">CBS 109695</strain>
    </source>
</reference>
<keyword evidence="4" id="KW-1185">Reference proteome</keyword>